<dbReference type="KEGG" id="ndv:NDEV_1267"/>
<organism evidence="1 2">
    <name type="scientific">Nitrosotalea devaniterrae</name>
    <dbReference type="NCBI Taxonomy" id="1078905"/>
    <lineage>
        <taxon>Archaea</taxon>
        <taxon>Nitrososphaerota</taxon>
        <taxon>Nitrososphaeria</taxon>
        <taxon>Nitrosotaleales</taxon>
        <taxon>Nitrosotaleaceae</taxon>
        <taxon>Nitrosotalea</taxon>
    </lineage>
</organism>
<dbReference type="AlphaFoldDB" id="A0A128A3Z1"/>
<evidence type="ECO:0000313" key="2">
    <source>
        <dbReference type="Proteomes" id="UP000196239"/>
    </source>
</evidence>
<accession>A0A128A3Z1</accession>
<name>A0A128A3Z1_9ARCH</name>
<dbReference type="Proteomes" id="UP000196239">
    <property type="component" value="Chromosome 1"/>
</dbReference>
<protein>
    <submittedName>
        <fullName evidence="1">Uncharacterized protein</fullName>
    </submittedName>
</protein>
<gene>
    <name evidence="1" type="ORF">NDEV_1267</name>
</gene>
<proteinExistence type="predicted"/>
<evidence type="ECO:0000313" key="1">
    <source>
        <dbReference type="EMBL" id="CUR52032.1"/>
    </source>
</evidence>
<reference evidence="2" key="1">
    <citation type="submission" date="2015-10" db="EMBL/GenBank/DDBJ databases">
        <authorList>
            <person name="Lehtovirta-Morley L.E."/>
            <person name="Vieille C."/>
        </authorList>
    </citation>
    <scope>NUCLEOTIDE SEQUENCE [LARGE SCALE GENOMIC DNA]</scope>
</reference>
<keyword evidence="2" id="KW-1185">Reference proteome</keyword>
<dbReference type="EMBL" id="LN890280">
    <property type="protein sequence ID" value="CUR52032.1"/>
    <property type="molecule type" value="Genomic_DNA"/>
</dbReference>
<sequence>MSFEGIDIQIEKYVKKINEKNELLKDPNLTQEARKRIESEIKSATLERNKWKMRKNNLFTTRHKK</sequence>